<dbReference type="KEGG" id="poz:I0K15_05175"/>
<accession>A0A7S9LTR2</accession>
<dbReference type="AlphaFoldDB" id="A0A7S9LTR2"/>
<dbReference type="Proteomes" id="UP000594800">
    <property type="component" value="Chromosome"/>
</dbReference>
<gene>
    <name evidence="1" type="ORF">I0K15_05175</name>
</gene>
<organism evidence="1 2">
    <name type="scientific">Pontivivens ytuae</name>
    <dbReference type="NCBI Taxonomy" id="2789856"/>
    <lineage>
        <taxon>Bacteria</taxon>
        <taxon>Pseudomonadati</taxon>
        <taxon>Pseudomonadota</taxon>
        <taxon>Alphaproteobacteria</taxon>
        <taxon>Rhodobacterales</taxon>
        <taxon>Paracoccaceae</taxon>
        <taxon>Pontivivens</taxon>
    </lineage>
</organism>
<evidence type="ECO:0000313" key="2">
    <source>
        <dbReference type="Proteomes" id="UP000594800"/>
    </source>
</evidence>
<keyword evidence="2" id="KW-1185">Reference proteome</keyword>
<name>A0A7S9LTR2_9RHOB</name>
<dbReference type="RefSeq" id="WP_196104340.1">
    <property type="nucleotide sequence ID" value="NZ_CP064942.1"/>
</dbReference>
<reference evidence="1 2" key="1">
    <citation type="submission" date="2020-11" db="EMBL/GenBank/DDBJ databases">
        <title>Description of Pontivivens ytuae sp. nov. isolated from deep sea sediment of Mariana Trench.</title>
        <authorList>
            <person name="Wang Z."/>
            <person name="Sun Q.-L."/>
            <person name="Xu X.-D."/>
            <person name="Tang Y.-Z."/>
            <person name="Zhang J."/>
        </authorList>
    </citation>
    <scope>NUCLEOTIDE SEQUENCE [LARGE SCALE GENOMIC DNA]</scope>
    <source>
        <strain evidence="1 2">MT2928</strain>
    </source>
</reference>
<dbReference type="EMBL" id="CP064942">
    <property type="protein sequence ID" value="QPH55141.1"/>
    <property type="molecule type" value="Genomic_DNA"/>
</dbReference>
<evidence type="ECO:0000313" key="1">
    <source>
        <dbReference type="EMBL" id="QPH55141.1"/>
    </source>
</evidence>
<sequence length="332" mass="37240">MIYDLELHLLRLQAHSFARHVGPDLVDEIIVVLNAVDEGPLRSAVDGIVPLYGALAPKVRIVSGDELLSTAPRGSSPLARLSQTVFPLRRWRDRKSRLGWGGYRGWVTQQMMKLALGRVCHARHVVILDGKNVWCDAPSLEDFFEGDGRVRIPMMSRRDGNAAFWRMIDTWLPPSLHAVGSSQTAAEFDEHTTFATPFPVEADVLRVTEASVARTRGGLPQAFLLRRKRPTEFCCVNALVRFQDGTLRKRFAPREPLCISFFGSMKDQDIESLLRRIETEQPLMIGLHHKVVPRLTSEHRQRLKSATAVDLDAVEASSPPLGTDELARRCHG</sequence>
<protein>
    <submittedName>
        <fullName evidence="1">Uncharacterized protein</fullName>
    </submittedName>
</protein>
<proteinExistence type="predicted"/>